<dbReference type="EMBL" id="SFCC01000011">
    <property type="protein sequence ID" value="RZQ61853.1"/>
    <property type="molecule type" value="Genomic_DNA"/>
</dbReference>
<keyword evidence="2" id="KW-0805">Transcription regulation</keyword>
<proteinExistence type="predicted"/>
<keyword evidence="4" id="KW-0804">Transcription</keyword>
<sequence>MPKVVDRDERRRRIAGALLRVVARDGIEEVSVRTVAAEAGISPGAVQKYFPAKEELLEFAFEMTGEIMVQRWEAVEPEGSLADVLLQFVHASLPLDEQARAELAIIYAFSARAATRPHWQARIRADYAVARELTTDLVRRGQDEGVIRTDVEAEQLTEDVLMMVDGYGPRMLHAESDADRARLRDSLDLAFDRLVRPPFD</sequence>
<reference evidence="7 8" key="1">
    <citation type="submission" date="2019-02" db="EMBL/GenBank/DDBJ databases">
        <title>Draft genome sequence of Amycolatopsis sp. 8-3EHSu isolated from roots of Suaeda maritima.</title>
        <authorList>
            <person name="Duangmal K."/>
            <person name="Chantavorakit T."/>
        </authorList>
    </citation>
    <scope>NUCLEOTIDE SEQUENCE [LARGE SCALE GENOMIC DNA]</scope>
    <source>
        <strain evidence="7 8">8-3EHSu</strain>
    </source>
</reference>
<evidence type="ECO:0000256" key="3">
    <source>
        <dbReference type="ARBA" id="ARBA00023125"/>
    </source>
</evidence>
<dbReference type="GO" id="GO:0003700">
    <property type="term" value="F:DNA-binding transcription factor activity"/>
    <property type="evidence" value="ECO:0007669"/>
    <property type="project" value="TreeGrafter"/>
</dbReference>
<protein>
    <submittedName>
        <fullName evidence="7">TetR family transcriptional regulator</fullName>
    </submittedName>
</protein>
<evidence type="ECO:0000256" key="4">
    <source>
        <dbReference type="ARBA" id="ARBA00023163"/>
    </source>
</evidence>
<dbReference type="Pfam" id="PF00440">
    <property type="entry name" value="TetR_N"/>
    <property type="match status" value="1"/>
</dbReference>
<gene>
    <name evidence="7" type="ORF">EWH70_23210</name>
</gene>
<dbReference type="SUPFAM" id="SSF46689">
    <property type="entry name" value="Homeodomain-like"/>
    <property type="match status" value="1"/>
</dbReference>
<dbReference type="InterPro" id="IPR009057">
    <property type="entry name" value="Homeodomain-like_sf"/>
</dbReference>
<dbReference type="InterPro" id="IPR036271">
    <property type="entry name" value="Tet_transcr_reg_TetR-rel_C_sf"/>
</dbReference>
<dbReference type="PANTHER" id="PTHR30055:SF234">
    <property type="entry name" value="HTH-TYPE TRANSCRIPTIONAL REGULATOR BETI"/>
    <property type="match status" value="1"/>
</dbReference>
<dbReference type="SUPFAM" id="SSF48498">
    <property type="entry name" value="Tetracyclin repressor-like, C-terminal domain"/>
    <property type="match status" value="1"/>
</dbReference>
<evidence type="ECO:0000259" key="6">
    <source>
        <dbReference type="PROSITE" id="PS50977"/>
    </source>
</evidence>
<dbReference type="Pfam" id="PF13977">
    <property type="entry name" value="TetR_C_6"/>
    <property type="match status" value="1"/>
</dbReference>
<keyword evidence="8" id="KW-1185">Reference proteome</keyword>
<keyword evidence="1" id="KW-0678">Repressor</keyword>
<dbReference type="InterPro" id="IPR039538">
    <property type="entry name" value="BetI_C"/>
</dbReference>
<dbReference type="PROSITE" id="PS50977">
    <property type="entry name" value="HTH_TETR_2"/>
    <property type="match status" value="1"/>
</dbReference>
<keyword evidence="3 5" id="KW-0238">DNA-binding</keyword>
<evidence type="ECO:0000313" key="8">
    <source>
        <dbReference type="Proteomes" id="UP000292003"/>
    </source>
</evidence>
<accession>A0A4Q7J6C2</accession>
<evidence type="ECO:0000256" key="5">
    <source>
        <dbReference type="PROSITE-ProRule" id="PRU00335"/>
    </source>
</evidence>
<feature type="DNA-binding region" description="H-T-H motif" evidence="5">
    <location>
        <begin position="31"/>
        <end position="50"/>
    </location>
</feature>
<organism evidence="7 8">
    <name type="scientific">Amycolatopsis suaedae</name>
    <dbReference type="NCBI Taxonomy" id="2510978"/>
    <lineage>
        <taxon>Bacteria</taxon>
        <taxon>Bacillati</taxon>
        <taxon>Actinomycetota</taxon>
        <taxon>Actinomycetes</taxon>
        <taxon>Pseudonocardiales</taxon>
        <taxon>Pseudonocardiaceae</taxon>
        <taxon>Amycolatopsis</taxon>
    </lineage>
</organism>
<dbReference type="GO" id="GO:0000976">
    <property type="term" value="F:transcription cis-regulatory region binding"/>
    <property type="evidence" value="ECO:0007669"/>
    <property type="project" value="TreeGrafter"/>
</dbReference>
<evidence type="ECO:0000256" key="1">
    <source>
        <dbReference type="ARBA" id="ARBA00022491"/>
    </source>
</evidence>
<dbReference type="AlphaFoldDB" id="A0A4Q7J6C2"/>
<dbReference type="Proteomes" id="UP000292003">
    <property type="component" value="Unassembled WGS sequence"/>
</dbReference>
<comment type="caution">
    <text evidence="7">The sequence shown here is derived from an EMBL/GenBank/DDBJ whole genome shotgun (WGS) entry which is preliminary data.</text>
</comment>
<dbReference type="InterPro" id="IPR050109">
    <property type="entry name" value="HTH-type_TetR-like_transc_reg"/>
</dbReference>
<dbReference type="PANTHER" id="PTHR30055">
    <property type="entry name" value="HTH-TYPE TRANSCRIPTIONAL REGULATOR RUTR"/>
    <property type="match status" value="1"/>
</dbReference>
<name>A0A4Q7J6C2_9PSEU</name>
<dbReference type="OrthoDB" id="9816296at2"/>
<dbReference type="PRINTS" id="PR00455">
    <property type="entry name" value="HTHTETR"/>
</dbReference>
<feature type="domain" description="HTH tetR-type" evidence="6">
    <location>
        <begin position="8"/>
        <end position="68"/>
    </location>
</feature>
<dbReference type="Gene3D" id="1.10.357.10">
    <property type="entry name" value="Tetracycline Repressor, domain 2"/>
    <property type="match status" value="1"/>
</dbReference>
<dbReference type="InterPro" id="IPR001647">
    <property type="entry name" value="HTH_TetR"/>
</dbReference>
<evidence type="ECO:0000313" key="7">
    <source>
        <dbReference type="EMBL" id="RZQ61853.1"/>
    </source>
</evidence>
<evidence type="ECO:0000256" key="2">
    <source>
        <dbReference type="ARBA" id="ARBA00023015"/>
    </source>
</evidence>
<dbReference type="RefSeq" id="WP_130477586.1">
    <property type="nucleotide sequence ID" value="NZ_SFCC01000011.1"/>
</dbReference>